<organism evidence="1 2">
    <name type="scientific">Actinacidiphila acidipaludis</name>
    <dbReference type="NCBI Taxonomy" id="2873382"/>
    <lineage>
        <taxon>Bacteria</taxon>
        <taxon>Bacillati</taxon>
        <taxon>Actinomycetota</taxon>
        <taxon>Actinomycetes</taxon>
        <taxon>Kitasatosporales</taxon>
        <taxon>Streptomycetaceae</taxon>
        <taxon>Actinacidiphila</taxon>
    </lineage>
</organism>
<proteinExistence type="predicted"/>
<sequence length="101" mass="10657">MNILAYSDGGAAVVEVFDVIDLGDQQPTCAALCAEVEQCVAATMIVTLCDPLITVAALHVLVDAQDYARSRGIALQAIVAPSAEHIFHIANLDRLLQPAAR</sequence>
<reference evidence="1 2" key="1">
    <citation type="submission" date="2021-08" db="EMBL/GenBank/DDBJ databases">
        <title>WGS of actinomycetes from Thailand.</title>
        <authorList>
            <person name="Thawai C."/>
        </authorList>
    </citation>
    <scope>NUCLEOTIDE SEQUENCE [LARGE SCALE GENOMIC DNA]</scope>
    <source>
        <strain evidence="1 2">PLK6-54</strain>
    </source>
</reference>
<name>A0ABS7Q2F1_9ACTN</name>
<dbReference type="EMBL" id="JAINZZ010000005">
    <property type="protein sequence ID" value="MBY8877303.1"/>
    <property type="molecule type" value="Genomic_DNA"/>
</dbReference>
<comment type="caution">
    <text evidence="1">The sequence shown here is derived from an EMBL/GenBank/DDBJ whole genome shotgun (WGS) entry which is preliminary data.</text>
</comment>
<evidence type="ECO:0008006" key="3">
    <source>
        <dbReference type="Google" id="ProtNLM"/>
    </source>
</evidence>
<dbReference type="RefSeq" id="WP_222961457.1">
    <property type="nucleotide sequence ID" value="NZ_JAINZZ010000005.1"/>
</dbReference>
<evidence type="ECO:0000313" key="2">
    <source>
        <dbReference type="Proteomes" id="UP000778578"/>
    </source>
</evidence>
<accession>A0ABS7Q2F1</accession>
<gene>
    <name evidence="1" type="ORF">K7862_06545</name>
</gene>
<keyword evidence="2" id="KW-1185">Reference proteome</keyword>
<evidence type="ECO:0000313" key="1">
    <source>
        <dbReference type="EMBL" id="MBY8877303.1"/>
    </source>
</evidence>
<dbReference type="Proteomes" id="UP000778578">
    <property type="component" value="Unassembled WGS sequence"/>
</dbReference>
<protein>
    <recommendedName>
        <fullName evidence="3">STAS domain-containing protein</fullName>
    </recommendedName>
</protein>